<evidence type="ECO:0000259" key="5">
    <source>
        <dbReference type="PROSITE" id="PS50089"/>
    </source>
</evidence>
<evidence type="ECO:0000256" key="4">
    <source>
        <dbReference type="SAM" id="SignalP"/>
    </source>
</evidence>
<proteinExistence type="predicted"/>
<comment type="caution">
    <text evidence="6">The sequence shown here is derived from an EMBL/GenBank/DDBJ whole genome shotgun (WGS) entry which is preliminary data.</text>
</comment>
<dbReference type="GO" id="GO:0061630">
    <property type="term" value="F:ubiquitin protein ligase activity"/>
    <property type="evidence" value="ECO:0007669"/>
    <property type="project" value="TreeGrafter"/>
</dbReference>
<dbReference type="AlphaFoldDB" id="A0AAV9J8F0"/>
<organism evidence="6 7">
    <name type="scientific">Oleoguttula mirabilis</name>
    <dbReference type="NCBI Taxonomy" id="1507867"/>
    <lineage>
        <taxon>Eukaryota</taxon>
        <taxon>Fungi</taxon>
        <taxon>Dikarya</taxon>
        <taxon>Ascomycota</taxon>
        <taxon>Pezizomycotina</taxon>
        <taxon>Dothideomycetes</taxon>
        <taxon>Dothideomycetidae</taxon>
        <taxon>Mycosphaerellales</taxon>
        <taxon>Teratosphaeriaceae</taxon>
        <taxon>Oleoguttula</taxon>
    </lineage>
</organism>
<feature type="transmembrane region" description="Helical" evidence="3">
    <location>
        <begin position="222"/>
        <end position="248"/>
    </location>
</feature>
<dbReference type="SUPFAM" id="SSF57850">
    <property type="entry name" value="RING/U-box"/>
    <property type="match status" value="1"/>
</dbReference>
<dbReference type="PANTHER" id="PTHR22765:SF416">
    <property type="entry name" value="E3 UBIQUITIN-PROTEIN LIGASE GODZILLA"/>
    <property type="match status" value="1"/>
</dbReference>
<keyword evidence="4" id="KW-0732">Signal</keyword>
<keyword evidence="7" id="KW-1185">Reference proteome</keyword>
<accession>A0AAV9J8F0</accession>
<feature type="compositionally biased region" description="Basic residues" evidence="2">
    <location>
        <begin position="518"/>
        <end position="531"/>
    </location>
</feature>
<evidence type="ECO:0000313" key="7">
    <source>
        <dbReference type="Proteomes" id="UP001324427"/>
    </source>
</evidence>
<dbReference type="Proteomes" id="UP001324427">
    <property type="component" value="Unassembled WGS sequence"/>
</dbReference>
<dbReference type="PANTHER" id="PTHR22765">
    <property type="entry name" value="RING FINGER AND PROTEASE ASSOCIATED DOMAIN-CONTAINING"/>
    <property type="match status" value="1"/>
</dbReference>
<dbReference type="PROSITE" id="PS50089">
    <property type="entry name" value="ZF_RING_2"/>
    <property type="match status" value="1"/>
</dbReference>
<feature type="chain" id="PRO_5043608850" description="RING-type domain-containing protein" evidence="4">
    <location>
        <begin position="21"/>
        <end position="547"/>
    </location>
</feature>
<feature type="domain" description="RING-type" evidence="5">
    <location>
        <begin position="365"/>
        <end position="407"/>
    </location>
</feature>
<dbReference type="EMBL" id="JAVFHQ010000056">
    <property type="protein sequence ID" value="KAK4541194.1"/>
    <property type="molecule type" value="Genomic_DNA"/>
</dbReference>
<dbReference type="InterPro" id="IPR051826">
    <property type="entry name" value="E3_ubiquitin-ligase_domain"/>
</dbReference>
<feature type="compositionally biased region" description="Low complexity" evidence="2">
    <location>
        <begin position="499"/>
        <end position="510"/>
    </location>
</feature>
<dbReference type="GO" id="GO:0008270">
    <property type="term" value="F:zinc ion binding"/>
    <property type="evidence" value="ECO:0007669"/>
    <property type="project" value="UniProtKB-KW"/>
</dbReference>
<dbReference type="Gene3D" id="3.30.40.10">
    <property type="entry name" value="Zinc/RING finger domain, C3HC4 (zinc finger)"/>
    <property type="match status" value="1"/>
</dbReference>
<feature type="region of interest" description="Disordered" evidence="2">
    <location>
        <begin position="414"/>
        <end position="434"/>
    </location>
</feature>
<feature type="region of interest" description="Disordered" evidence="2">
    <location>
        <begin position="490"/>
        <end position="547"/>
    </location>
</feature>
<dbReference type="Pfam" id="PF13639">
    <property type="entry name" value="zf-RING_2"/>
    <property type="match status" value="1"/>
</dbReference>
<feature type="compositionally biased region" description="Basic and acidic residues" evidence="2">
    <location>
        <begin position="423"/>
        <end position="434"/>
    </location>
</feature>
<name>A0AAV9J8F0_9PEZI</name>
<keyword evidence="1" id="KW-0479">Metal-binding</keyword>
<protein>
    <recommendedName>
        <fullName evidence="5">RING-type domain-containing protein</fullName>
    </recommendedName>
</protein>
<evidence type="ECO:0000256" key="1">
    <source>
        <dbReference type="PROSITE-ProRule" id="PRU00175"/>
    </source>
</evidence>
<gene>
    <name evidence="6" type="ORF">LTR36_008268</name>
</gene>
<dbReference type="GO" id="GO:0006511">
    <property type="term" value="P:ubiquitin-dependent protein catabolic process"/>
    <property type="evidence" value="ECO:0007669"/>
    <property type="project" value="TreeGrafter"/>
</dbReference>
<keyword evidence="1" id="KW-0862">Zinc</keyword>
<feature type="region of interest" description="Disordered" evidence="2">
    <location>
        <begin position="287"/>
        <end position="362"/>
    </location>
</feature>
<feature type="compositionally biased region" description="Polar residues" evidence="2">
    <location>
        <begin position="537"/>
        <end position="547"/>
    </location>
</feature>
<sequence>MGSGLRTWLALATLLSGALSQTISPANWTAADATRENDDAVGMVLSMGDAKVALAAVLPLTQSAGSDIPSSGLSGPVILADATNQLIIGQYNIALLCCDPSAYVGNIDALDVFGTAEQVNVTGIVWYSTEADYCALGQYSGSYAWVYSMKSVNDTQKMLDNINTLGEDRTSTVYMTIGQSTTATQAANSSTTSGDGGASSSASSSSSQSQNSNPLGPSPSTAVAMIILYSITGIITALFLVIIVTGAVRAHRHPERYGPRNIIGRARQSRARGLARAMLDTIPIVKFGEREPPKPTDVELAEGSSSISPTGVAQPHEVTDRSDLAASGAEQQQPAEDSRPSITEGGIAPATNREAEGEDGDHQGCSICTEDFEIGQDQRVLPCDHRFHPACIDPWLLNVSGTCPLCRIDLRPQTSRSSEPELDEHGNPVTHEGDENVEAMAPPLAMEGDARRTSVRRSLMLSLMGVGRPERLTREERVLALREYRGRVAARRSRDEQDAMAAAPATPATTQEEEHGLRTRLRNAFRIRTRRTAPEDVTSQPAGSSEG</sequence>
<dbReference type="GO" id="GO:0005737">
    <property type="term" value="C:cytoplasm"/>
    <property type="evidence" value="ECO:0007669"/>
    <property type="project" value="TreeGrafter"/>
</dbReference>
<reference evidence="6 7" key="1">
    <citation type="submission" date="2021-11" db="EMBL/GenBank/DDBJ databases">
        <title>Black yeast isolated from Biological Soil Crust.</title>
        <authorList>
            <person name="Kurbessoian T."/>
        </authorList>
    </citation>
    <scope>NUCLEOTIDE SEQUENCE [LARGE SCALE GENOMIC DNA]</scope>
    <source>
        <strain evidence="6 7">CCFEE 5522</strain>
    </source>
</reference>
<keyword evidence="3" id="KW-0472">Membrane</keyword>
<feature type="signal peptide" evidence="4">
    <location>
        <begin position="1"/>
        <end position="20"/>
    </location>
</feature>
<keyword evidence="3" id="KW-0812">Transmembrane</keyword>
<keyword evidence="3" id="KW-1133">Transmembrane helix</keyword>
<feature type="compositionally biased region" description="Basic and acidic residues" evidence="2">
    <location>
        <begin position="287"/>
        <end position="297"/>
    </location>
</feature>
<dbReference type="CDD" id="cd16454">
    <property type="entry name" value="RING-H2_PA-TM-RING"/>
    <property type="match status" value="1"/>
</dbReference>
<feature type="region of interest" description="Disordered" evidence="2">
    <location>
        <begin position="184"/>
        <end position="216"/>
    </location>
</feature>
<evidence type="ECO:0000256" key="2">
    <source>
        <dbReference type="SAM" id="MobiDB-lite"/>
    </source>
</evidence>
<dbReference type="InterPro" id="IPR013083">
    <property type="entry name" value="Znf_RING/FYVE/PHD"/>
</dbReference>
<keyword evidence="1" id="KW-0863">Zinc-finger</keyword>
<evidence type="ECO:0000256" key="3">
    <source>
        <dbReference type="SAM" id="Phobius"/>
    </source>
</evidence>
<dbReference type="InterPro" id="IPR001841">
    <property type="entry name" value="Znf_RING"/>
</dbReference>
<dbReference type="SMART" id="SM00184">
    <property type="entry name" value="RING"/>
    <property type="match status" value="1"/>
</dbReference>
<evidence type="ECO:0000313" key="6">
    <source>
        <dbReference type="EMBL" id="KAK4541194.1"/>
    </source>
</evidence>